<evidence type="ECO:0000313" key="2">
    <source>
        <dbReference type="EMBL" id="OKH39784.1"/>
    </source>
</evidence>
<dbReference type="OrthoDB" id="448399at2"/>
<dbReference type="Pfam" id="PF13176">
    <property type="entry name" value="TPR_7"/>
    <property type="match status" value="1"/>
</dbReference>
<comment type="caution">
    <text evidence="2">The sequence shown here is derived from an EMBL/GenBank/DDBJ whole genome shotgun (WGS) entry which is preliminary data.</text>
</comment>
<organism evidence="2 3">
    <name type="scientific">[Phormidium ambiguum] IAM M-71</name>
    <dbReference type="NCBI Taxonomy" id="454136"/>
    <lineage>
        <taxon>Bacteria</taxon>
        <taxon>Bacillati</taxon>
        <taxon>Cyanobacteriota</taxon>
        <taxon>Cyanophyceae</taxon>
        <taxon>Oscillatoriophycideae</taxon>
        <taxon>Aerosakkonematales</taxon>
        <taxon>Aerosakkonemataceae</taxon>
        <taxon>Floridanema</taxon>
    </lineage>
</organism>
<dbReference type="InterPro" id="IPR019734">
    <property type="entry name" value="TPR_rpt"/>
</dbReference>
<dbReference type="SMART" id="SM00028">
    <property type="entry name" value="TPR"/>
    <property type="match status" value="6"/>
</dbReference>
<feature type="domain" description="CHAT" evidence="1">
    <location>
        <begin position="627"/>
        <end position="902"/>
    </location>
</feature>
<sequence>MAHYRIQKLIVLPLLGFVIIPSVSAFPELRVEQVSHIFTAKISQGYNSQLLLQEGIERYNDEQFSSAIKIFEQALTVSQGEYLNQALLLRYLSLAYQHLGRWQEAEKAITQSLQLLENKQDLASTQAYLEVFAKVLNTQGRLQWAKGQFSEALETWKQASTVYKQAGNDRGVIGSLINQAEALQALGLSSQAESELLKVEQVLLQQSDANLKATGLQNLGATLRRVGNLKKSREVLQKSWQVAEEFQLPKAESSALLELGNTERALGNQALAIAKPEEEQKHRQSAIAFYHQAANSPSVRLSAQLNLLSLLIETGQWSEAVPLSVTLQQAIANLPPSQTNIYARLNLARNLSCLASDIDKTALVCIGSDRQEQLSLPLPSIPPNTLNTREIGQILTSAIEQSRILKDRKAESYALGQLGGLYEATQQFSAAQELTQQALLLADRIQAADLRYRWEWQLGRLWEKQGDNKKALIAYKQAVKTLNSVRKDLLAINSDVQFSFRDNVEPLHRKLVDLLLRTEGNLQPSQENLQEALGVIDSLRLAELENFLNCNLSQSVQISQDINKVDKQAGFIYPIILEDRLEIIFQLPGQSLKHYVTPVKRTEMEKVVLELRENILRRNRPEIAIAKASQIYEWLISPIEPDLQKQSQIKTLVFVLDGALRNIPMSVLYDRKREEYLLQKQYAIAIVPGLQIFDLRPLQRQRLNVLAAGVSEKREIAGRLFAELPNVVQEVQQIRTVVPSESLLNPRFTEANLQQQLNLGNFSTVHIATHGNFSSDPEETYILAYNQLLNSNNLNNLLRSNNHSSRSSFVELLVLSACETAQGDNRATLGLAGLTVRAGVRSTLATLWQVSDRSTSALMQQFYKELTKPEMTKAEALHQAQLELFKQYKAPYHWASYVLVGNWL</sequence>
<reference evidence="2 3" key="1">
    <citation type="submission" date="2016-11" db="EMBL/GenBank/DDBJ databases">
        <title>Draft Genome Sequences of Nine Cyanobacterial Strains from Diverse Habitats.</title>
        <authorList>
            <person name="Zhu T."/>
            <person name="Hou S."/>
            <person name="Lu X."/>
            <person name="Hess W.R."/>
        </authorList>
    </citation>
    <scope>NUCLEOTIDE SEQUENCE [LARGE SCALE GENOMIC DNA]</scope>
    <source>
        <strain evidence="2 3">IAM M-71</strain>
    </source>
</reference>
<dbReference type="AlphaFoldDB" id="A0A1U7IQT7"/>
<dbReference type="EMBL" id="MRCE01000004">
    <property type="protein sequence ID" value="OKH39784.1"/>
    <property type="molecule type" value="Genomic_DNA"/>
</dbReference>
<evidence type="ECO:0000259" key="1">
    <source>
        <dbReference type="Pfam" id="PF12770"/>
    </source>
</evidence>
<protein>
    <recommendedName>
        <fullName evidence="1">CHAT domain-containing protein</fullName>
    </recommendedName>
</protein>
<gene>
    <name evidence="2" type="ORF">NIES2119_04925</name>
</gene>
<accession>A0A1U7IQT7</accession>
<proteinExistence type="predicted"/>
<dbReference type="InterPro" id="IPR024983">
    <property type="entry name" value="CHAT_dom"/>
</dbReference>
<dbReference type="Pfam" id="PF12770">
    <property type="entry name" value="CHAT"/>
    <property type="match status" value="1"/>
</dbReference>
<name>A0A1U7IQT7_9CYAN</name>
<dbReference type="PANTHER" id="PTHR10098">
    <property type="entry name" value="RAPSYN-RELATED"/>
    <property type="match status" value="1"/>
</dbReference>
<dbReference type="Proteomes" id="UP000185860">
    <property type="component" value="Unassembled WGS sequence"/>
</dbReference>
<dbReference type="PANTHER" id="PTHR10098:SF112">
    <property type="entry name" value="SLR0380 PROTEIN"/>
    <property type="match status" value="1"/>
</dbReference>
<dbReference type="STRING" id="454136.NIES2119_04925"/>
<dbReference type="InterPro" id="IPR011990">
    <property type="entry name" value="TPR-like_helical_dom_sf"/>
</dbReference>
<evidence type="ECO:0000313" key="3">
    <source>
        <dbReference type="Proteomes" id="UP000185860"/>
    </source>
</evidence>
<dbReference type="Gene3D" id="1.25.40.10">
    <property type="entry name" value="Tetratricopeptide repeat domain"/>
    <property type="match status" value="3"/>
</dbReference>
<dbReference type="SUPFAM" id="SSF48452">
    <property type="entry name" value="TPR-like"/>
    <property type="match status" value="3"/>
</dbReference>